<comment type="similarity">
    <text evidence="1">Belongs to the CACTIN family.</text>
</comment>
<keyword evidence="6" id="KW-1185">Reference proteome</keyword>
<dbReference type="PANTHER" id="PTHR21737">
    <property type="entry name" value="POLYGLUTAMINE BINDING PROTEIN 1/MARVEL MEMBRANE-ASSOCIATING DOMAIN CONTAINING 3"/>
    <property type="match status" value="1"/>
</dbReference>
<dbReference type="AlphaFoldDB" id="A0A9Q0HXI9"/>
<evidence type="ECO:0000256" key="2">
    <source>
        <dbReference type="ARBA" id="ARBA00034534"/>
    </source>
</evidence>
<evidence type="ECO:0000259" key="3">
    <source>
        <dbReference type="Pfam" id="PF09732"/>
    </source>
</evidence>
<dbReference type="PANTHER" id="PTHR21737:SF18">
    <property type="entry name" value="SPLICING FACTOR CACTIN"/>
    <property type="match status" value="1"/>
</dbReference>
<name>A0A9Q0HXI9_9POAL</name>
<organism evidence="5 6">
    <name type="scientific">Rhynchospora breviuscula</name>
    <dbReference type="NCBI Taxonomy" id="2022672"/>
    <lineage>
        <taxon>Eukaryota</taxon>
        <taxon>Viridiplantae</taxon>
        <taxon>Streptophyta</taxon>
        <taxon>Embryophyta</taxon>
        <taxon>Tracheophyta</taxon>
        <taxon>Spermatophyta</taxon>
        <taxon>Magnoliopsida</taxon>
        <taxon>Liliopsida</taxon>
        <taxon>Poales</taxon>
        <taxon>Cyperaceae</taxon>
        <taxon>Cyperoideae</taxon>
        <taxon>Rhynchosporeae</taxon>
        <taxon>Rhynchospora</taxon>
    </lineage>
</organism>
<dbReference type="GO" id="GO:0005737">
    <property type="term" value="C:cytoplasm"/>
    <property type="evidence" value="ECO:0007669"/>
    <property type="project" value="TreeGrafter"/>
</dbReference>
<reference evidence="5" key="1">
    <citation type="journal article" date="2022" name="Cell">
        <title>Repeat-based holocentromeres influence genome architecture and karyotype evolution.</title>
        <authorList>
            <person name="Hofstatter P.G."/>
            <person name="Thangavel G."/>
            <person name="Lux T."/>
            <person name="Neumann P."/>
            <person name="Vondrak T."/>
            <person name="Novak P."/>
            <person name="Zhang M."/>
            <person name="Costa L."/>
            <person name="Castellani M."/>
            <person name="Scott A."/>
            <person name="Toegelov H."/>
            <person name="Fuchs J."/>
            <person name="Mata-Sucre Y."/>
            <person name="Dias Y."/>
            <person name="Vanzela A.L.L."/>
            <person name="Huettel B."/>
            <person name="Almeida C.C.S."/>
            <person name="Simkova H."/>
            <person name="Souza G."/>
            <person name="Pedrosa-Harand A."/>
            <person name="Macas J."/>
            <person name="Mayer K.F.X."/>
            <person name="Houben A."/>
            <person name="Marques A."/>
        </authorList>
    </citation>
    <scope>NUCLEOTIDE SEQUENCE</scope>
    <source>
        <strain evidence="5">RhyBre1mFocal</strain>
    </source>
</reference>
<sequence length="273" mass="32074">MKNLSLIRAESGIDLKELKDDIGMHLAIDKTNSLFWEAANLVCNWEIQKSSGVEHGNALGSSEISSEVMSVIETKTYAQLKYMQQQIEIKMKSGERKAVEFWESVLNYVMIYKAKRYLQENYSSRTIEPRETQMKVSEISRINSHKNEEELISEHGLRKPKYIFRVHTGFKWNKYNRNHYDNEHPPPKIVKGYSFVIYYPEFVGQTPQYSIENDSGSSEICLVRFHAGPPYEDVVFRIVNKEWDLSWKSGFRCMFVGGILRLNFFFKQFSYRK</sequence>
<dbReference type="EMBL" id="JAMQYH010000001">
    <property type="protein sequence ID" value="KAJ1702329.1"/>
    <property type="molecule type" value="Genomic_DNA"/>
</dbReference>
<dbReference type="GO" id="GO:0005681">
    <property type="term" value="C:spliceosomal complex"/>
    <property type="evidence" value="ECO:0007669"/>
    <property type="project" value="TreeGrafter"/>
</dbReference>
<dbReference type="SMART" id="SM01050">
    <property type="entry name" value="CactinC_cactus"/>
    <property type="match status" value="1"/>
</dbReference>
<evidence type="ECO:0000259" key="4">
    <source>
        <dbReference type="Pfam" id="PF10312"/>
    </source>
</evidence>
<dbReference type="InterPro" id="IPR018816">
    <property type="entry name" value="Cactin_central"/>
</dbReference>
<dbReference type="Pfam" id="PF10312">
    <property type="entry name" value="Cactin_mid"/>
    <property type="match status" value="1"/>
</dbReference>
<dbReference type="GO" id="GO:0045292">
    <property type="term" value="P:mRNA cis splicing, via spliceosome"/>
    <property type="evidence" value="ECO:0007669"/>
    <property type="project" value="TreeGrafter"/>
</dbReference>
<evidence type="ECO:0000313" key="5">
    <source>
        <dbReference type="EMBL" id="KAJ1702329.1"/>
    </source>
</evidence>
<comment type="caution">
    <text evidence="5">The sequence shown here is derived from an EMBL/GenBank/DDBJ whole genome shotgun (WGS) entry which is preliminary data.</text>
</comment>
<dbReference type="Proteomes" id="UP001151287">
    <property type="component" value="Unassembled WGS sequence"/>
</dbReference>
<gene>
    <name evidence="5" type="ORF">LUZ63_002108</name>
</gene>
<dbReference type="OrthoDB" id="768854at2759"/>
<dbReference type="InterPro" id="IPR019134">
    <property type="entry name" value="Cactin_C"/>
</dbReference>
<evidence type="ECO:0000313" key="6">
    <source>
        <dbReference type="Proteomes" id="UP001151287"/>
    </source>
</evidence>
<evidence type="ECO:0000256" key="1">
    <source>
        <dbReference type="ARBA" id="ARBA00006895"/>
    </source>
</evidence>
<accession>A0A9Q0HXI9</accession>
<protein>
    <recommendedName>
        <fullName evidence="2">Splicing factor Cactin</fullName>
    </recommendedName>
</protein>
<proteinExistence type="inferred from homology"/>
<feature type="domain" description="Splicing factor Cactin C-terminal" evidence="3">
    <location>
        <begin position="157"/>
        <end position="273"/>
    </location>
</feature>
<feature type="domain" description="Splicing factor cactin central" evidence="4">
    <location>
        <begin position="11"/>
        <end position="120"/>
    </location>
</feature>
<dbReference type="Pfam" id="PF09732">
    <property type="entry name" value="CactinC_cactus"/>
    <property type="match status" value="1"/>
</dbReference>